<comment type="caution">
    <text evidence="1">The sequence shown here is derived from an EMBL/GenBank/DDBJ whole genome shotgun (WGS) entry which is preliminary data.</text>
</comment>
<organism evidence="1 2">
    <name type="scientific">[Candida] jaroonii</name>
    <dbReference type="NCBI Taxonomy" id="467808"/>
    <lineage>
        <taxon>Eukaryota</taxon>
        <taxon>Fungi</taxon>
        <taxon>Dikarya</taxon>
        <taxon>Ascomycota</taxon>
        <taxon>Saccharomycotina</taxon>
        <taxon>Pichiomycetes</taxon>
        <taxon>Debaryomycetaceae</taxon>
        <taxon>Yamadazyma</taxon>
    </lineage>
</organism>
<sequence>MDELLVLHIGAGNHSLKQNEKHHALIKDALIQNNDSLKCISRSSSILEKSPLTNCGYGSSLNFNGEVSNEASFLQNVGGKITKYGSMHDIHSPCPISETIDIFNKIDLMYSEQKFDKIGITRPLILRHSIKSFVYQKLGLENEEESNLVSDNQNKKYEIYKQGFIDIPKEEVQDTIGLIHQVGDITSVAASSGGNFLKLPSRIGCAGIIGSGLGIKSNNELEVSCMCSGNGEDIILLNLSNLLINQLLQDPETNIHEFLIAESERVPLNIVINGKPKLYVGVILLVNHKKDNYKQLIYYHTTESFYFGYRFKDKIKVIQSRNKGNYALGERILRV</sequence>
<evidence type="ECO:0000313" key="2">
    <source>
        <dbReference type="Proteomes" id="UP001152531"/>
    </source>
</evidence>
<dbReference type="EMBL" id="CALSDN010000010">
    <property type="protein sequence ID" value="CAH6722585.1"/>
    <property type="molecule type" value="Genomic_DNA"/>
</dbReference>
<dbReference type="Proteomes" id="UP001152531">
    <property type="component" value="Unassembled WGS sequence"/>
</dbReference>
<evidence type="ECO:0000313" key="1">
    <source>
        <dbReference type="EMBL" id="CAH6722585.1"/>
    </source>
</evidence>
<reference evidence="1" key="1">
    <citation type="submission" date="2022-06" db="EMBL/GenBank/DDBJ databases">
        <authorList>
            <person name="Legras J.-L."/>
            <person name="Devillers H."/>
            <person name="Grondin C."/>
        </authorList>
    </citation>
    <scope>NUCLEOTIDE SEQUENCE</scope>
    <source>
        <strain evidence="1">CLIB 1444</strain>
    </source>
</reference>
<gene>
    <name evidence="1" type="ORF">CLIB1444_10S01794</name>
</gene>
<keyword evidence="2" id="KW-1185">Reference proteome</keyword>
<accession>A0ACA9YBZ6</accession>
<name>A0ACA9YBZ6_9ASCO</name>
<protein>
    <submittedName>
        <fullName evidence="1">Uncharacterized protein</fullName>
    </submittedName>
</protein>
<proteinExistence type="predicted"/>